<evidence type="ECO:0000256" key="4">
    <source>
        <dbReference type="HAMAP-Rule" id="MF_00923"/>
    </source>
</evidence>
<dbReference type="GeneID" id="78363003"/>
<keyword evidence="4" id="KW-0564">Palmitate</keyword>
<evidence type="ECO:0000256" key="2">
    <source>
        <dbReference type="ARBA" id="ARBA00023136"/>
    </source>
</evidence>
<feature type="domain" description="Pyrrolo-quinoline quinone repeat" evidence="5">
    <location>
        <begin position="70"/>
        <end position="297"/>
    </location>
</feature>
<dbReference type="Gene3D" id="2.130.10.10">
    <property type="entry name" value="YVTN repeat-like/Quinoprotein amine dehydrogenase"/>
    <property type="match status" value="1"/>
</dbReference>
<dbReference type="InterPro" id="IPR002372">
    <property type="entry name" value="PQQ_rpt_dom"/>
</dbReference>
<comment type="caution">
    <text evidence="6">The sequence shown here is derived from an EMBL/GenBank/DDBJ whole genome shotgun (WGS) entry which is preliminary data.</text>
</comment>
<dbReference type="GO" id="GO:0043165">
    <property type="term" value="P:Gram-negative-bacterium-type cell outer membrane assembly"/>
    <property type="evidence" value="ECO:0007669"/>
    <property type="project" value="UniProtKB-UniRule"/>
</dbReference>
<evidence type="ECO:0000313" key="6">
    <source>
        <dbReference type="EMBL" id="OXE50818.1"/>
    </source>
</evidence>
<dbReference type="InterPro" id="IPR018391">
    <property type="entry name" value="PQQ_b-propeller_rpt"/>
</dbReference>
<evidence type="ECO:0000259" key="5">
    <source>
        <dbReference type="Pfam" id="PF13360"/>
    </source>
</evidence>
<sequence>MKNFSLTLAAAALAAVLVGCSSPKHEPAELVSFTPAINVSEVWSVSMPNADGFLVPGLFDESVWVAGGKELVRLDARTGNKEWTASFDSPVVGGVGTDGYNTAVGLENGELVVLNAEGKEDWKSKLTSELAGPPVITNGLVIVRTKDMRVSAFEASSGEQQWTFQRNQPALTVRVPISMTARDNFLFVGQPNGNVVILDVNNGRPVFEFPVAQAKGITEVERLIDVVGAPVLNADMLCAAAYQGAVTCINSTNGQMMWTQNVDAIAGPAVDEDNVYVVDVTGVVRAYYRESGELRWENKTMTYRGLSAPVIMPGTVAVGDNEGYVHLLSPRTGEEIARTRLSGPIVTKAQSFSAGAIFQTSKGDVAYLATR</sequence>
<evidence type="ECO:0000256" key="3">
    <source>
        <dbReference type="ARBA" id="ARBA00023237"/>
    </source>
</evidence>
<dbReference type="GO" id="GO:0051205">
    <property type="term" value="P:protein insertion into membrane"/>
    <property type="evidence" value="ECO:0007669"/>
    <property type="project" value="UniProtKB-UniRule"/>
</dbReference>
<dbReference type="PANTHER" id="PTHR34512:SF30">
    <property type="entry name" value="OUTER MEMBRANE PROTEIN ASSEMBLY FACTOR BAMB"/>
    <property type="match status" value="1"/>
</dbReference>
<keyword evidence="1 4" id="KW-0732">Signal</keyword>
<dbReference type="Pfam" id="PF13360">
    <property type="entry name" value="PQQ_2"/>
    <property type="match status" value="1"/>
</dbReference>
<dbReference type="InterPro" id="IPR015943">
    <property type="entry name" value="WD40/YVTN_repeat-like_dom_sf"/>
</dbReference>
<keyword evidence="2 4" id="KW-0472">Membrane</keyword>
<comment type="subunit">
    <text evidence="4">Part of the Bam complex.</text>
</comment>
<dbReference type="HAMAP" id="MF_00923">
    <property type="entry name" value="OM_assembly_BamB"/>
    <property type="match status" value="1"/>
</dbReference>
<reference evidence="7" key="1">
    <citation type="submission" date="2017-05" db="EMBL/GenBank/DDBJ databases">
        <title>Improved OligoMM genomes.</title>
        <authorList>
            <person name="Garzetti D."/>
        </authorList>
    </citation>
    <scope>NUCLEOTIDE SEQUENCE [LARGE SCALE GENOMIC DNA]</scope>
    <source>
        <strain evidence="7">YL45</strain>
    </source>
</reference>
<dbReference type="PANTHER" id="PTHR34512">
    <property type="entry name" value="CELL SURFACE PROTEIN"/>
    <property type="match status" value="1"/>
</dbReference>
<dbReference type="NCBIfam" id="TIGR03300">
    <property type="entry name" value="assembly_YfgL"/>
    <property type="match status" value="1"/>
</dbReference>
<keyword evidence="4" id="KW-0449">Lipoprotein</keyword>
<dbReference type="Proteomes" id="UP000214610">
    <property type="component" value="Unassembled WGS sequence"/>
</dbReference>
<organism evidence="6 7">
    <name type="scientific">Turicimonas muris</name>
    <dbReference type="NCBI Taxonomy" id="1796652"/>
    <lineage>
        <taxon>Bacteria</taxon>
        <taxon>Pseudomonadati</taxon>
        <taxon>Pseudomonadota</taxon>
        <taxon>Betaproteobacteria</taxon>
        <taxon>Burkholderiales</taxon>
        <taxon>Sutterellaceae</taxon>
        <taxon>Turicimonas</taxon>
    </lineage>
</organism>
<dbReference type="GO" id="GO:0009279">
    <property type="term" value="C:cell outer membrane"/>
    <property type="evidence" value="ECO:0007669"/>
    <property type="project" value="UniProtKB-SubCell"/>
</dbReference>
<dbReference type="EMBL" id="NHMP01000001">
    <property type="protein sequence ID" value="OXE50818.1"/>
    <property type="molecule type" value="Genomic_DNA"/>
</dbReference>
<protein>
    <recommendedName>
        <fullName evidence="4">Outer membrane protein assembly factor BamB</fullName>
    </recommendedName>
</protein>
<dbReference type="InterPro" id="IPR017687">
    <property type="entry name" value="BamB"/>
</dbReference>
<proteinExistence type="inferred from homology"/>
<dbReference type="SUPFAM" id="SSF50998">
    <property type="entry name" value="Quinoprotein alcohol dehydrogenase-like"/>
    <property type="match status" value="1"/>
</dbReference>
<comment type="subcellular location">
    <subcellularLocation>
        <location evidence="4">Cell outer membrane</location>
        <topology evidence="4">Lipid-anchor</topology>
    </subcellularLocation>
</comment>
<keyword evidence="3 4" id="KW-0998">Cell outer membrane</keyword>
<dbReference type="PROSITE" id="PS51257">
    <property type="entry name" value="PROKAR_LIPOPROTEIN"/>
    <property type="match status" value="1"/>
</dbReference>
<dbReference type="InterPro" id="IPR011047">
    <property type="entry name" value="Quinoprotein_ADH-like_sf"/>
</dbReference>
<dbReference type="RefSeq" id="WP_066590652.1">
    <property type="nucleotide sequence ID" value="NZ_CAJTBZ010000001.1"/>
</dbReference>
<accession>A0A227KQW6</accession>
<dbReference type="SMART" id="SM00564">
    <property type="entry name" value="PQQ"/>
    <property type="match status" value="7"/>
</dbReference>
<evidence type="ECO:0000313" key="7">
    <source>
        <dbReference type="Proteomes" id="UP000214610"/>
    </source>
</evidence>
<keyword evidence="7" id="KW-1185">Reference proteome</keyword>
<gene>
    <name evidence="4" type="primary">bamB</name>
    <name evidence="6" type="ORF">ADH67_00505</name>
</gene>
<comment type="function">
    <text evidence="4">Part of the outer membrane protein assembly complex, which is involved in assembly and insertion of beta-barrel proteins into the outer membrane.</text>
</comment>
<dbReference type="AlphaFoldDB" id="A0A227KQW6"/>
<comment type="similarity">
    <text evidence="4">Belongs to the BamB family.</text>
</comment>
<evidence type="ECO:0000256" key="1">
    <source>
        <dbReference type="ARBA" id="ARBA00022729"/>
    </source>
</evidence>
<name>A0A227KQW6_9BURK</name>